<dbReference type="Gramene" id="rna-gnl|WGS:JABURB|Cocit.L1628.1">
    <property type="protein sequence ID" value="cds-KAF7851914.1"/>
    <property type="gene ID" value="gene-BT93_L1628"/>
</dbReference>
<dbReference type="Pfam" id="PF04749">
    <property type="entry name" value="PLAC8"/>
    <property type="match status" value="1"/>
</dbReference>
<keyword evidence="3" id="KW-1185">Reference proteome</keyword>
<dbReference type="Proteomes" id="UP000806378">
    <property type="component" value="Unassembled WGS sequence"/>
</dbReference>
<name>A0A8T0CXM8_CORYI</name>
<feature type="chain" id="PRO_5035847537" evidence="1">
    <location>
        <begin position="19"/>
        <end position="184"/>
    </location>
</feature>
<dbReference type="AlphaFoldDB" id="A0A8T0CXM8"/>
<evidence type="ECO:0000313" key="2">
    <source>
        <dbReference type="EMBL" id="KAF7851914.1"/>
    </source>
</evidence>
<dbReference type="EMBL" id="MU089522">
    <property type="protein sequence ID" value="KAF7851914.1"/>
    <property type="molecule type" value="Genomic_DNA"/>
</dbReference>
<evidence type="ECO:0000313" key="3">
    <source>
        <dbReference type="Proteomes" id="UP000806378"/>
    </source>
</evidence>
<dbReference type="NCBIfam" id="TIGR01571">
    <property type="entry name" value="A_thal_Cys_rich"/>
    <property type="match status" value="1"/>
</dbReference>
<sequence>MVFVGLSLLLSLFSTVFSFSVWNIFETPPPPIMQAPMLIDQDHPEGAVPVKWTTGLYDCCEDPSNCIITCCCPCITFGRNVEIIDRGATSCFVGGLNYFLLAYVGVGCLYTCSYRKKMRSVHSLQEDPCADCLVHWCCISCALCQEHRELKNRGFDPSIGWAANAEKINQGAATMAPMMPGMGR</sequence>
<dbReference type="PANTHER" id="PTHR15907">
    <property type="entry name" value="DUF614 FAMILY PROTEIN-RELATED"/>
    <property type="match status" value="1"/>
</dbReference>
<accession>A0A8T0CXM8</accession>
<reference evidence="2" key="1">
    <citation type="submission" date="2020-05" db="EMBL/GenBank/DDBJ databases">
        <title>WGS assembly of Corymbia citriodora subspecies variegata.</title>
        <authorList>
            <person name="Barry K."/>
            <person name="Hundley H."/>
            <person name="Shu S."/>
            <person name="Jenkins J."/>
            <person name="Grimwood J."/>
            <person name="Baten A."/>
        </authorList>
    </citation>
    <scope>NUCLEOTIDE SEQUENCE</scope>
    <source>
        <strain evidence="2">CV2-018</strain>
    </source>
</reference>
<gene>
    <name evidence="2" type="ORF">BT93_L1628</name>
</gene>
<dbReference type="InterPro" id="IPR006461">
    <property type="entry name" value="PLAC_motif_containing"/>
</dbReference>
<keyword evidence="1" id="KW-0732">Signal</keyword>
<feature type="signal peptide" evidence="1">
    <location>
        <begin position="1"/>
        <end position="18"/>
    </location>
</feature>
<evidence type="ECO:0000256" key="1">
    <source>
        <dbReference type="SAM" id="SignalP"/>
    </source>
</evidence>
<dbReference type="OrthoDB" id="1045822at2759"/>
<proteinExistence type="predicted"/>
<comment type="caution">
    <text evidence="2">The sequence shown here is derived from an EMBL/GenBank/DDBJ whole genome shotgun (WGS) entry which is preliminary data.</text>
</comment>
<protein>
    <submittedName>
        <fullName evidence="2">Uncharacterized protein</fullName>
    </submittedName>
</protein>
<organism evidence="2 3">
    <name type="scientific">Corymbia citriodora subsp. variegata</name>
    <dbReference type="NCBI Taxonomy" id="360336"/>
    <lineage>
        <taxon>Eukaryota</taxon>
        <taxon>Viridiplantae</taxon>
        <taxon>Streptophyta</taxon>
        <taxon>Embryophyta</taxon>
        <taxon>Tracheophyta</taxon>
        <taxon>Spermatophyta</taxon>
        <taxon>Magnoliopsida</taxon>
        <taxon>eudicotyledons</taxon>
        <taxon>Gunneridae</taxon>
        <taxon>Pentapetalae</taxon>
        <taxon>rosids</taxon>
        <taxon>malvids</taxon>
        <taxon>Myrtales</taxon>
        <taxon>Myrtaceae</taxon>
        <taxon>Myrtoideae</taxon>
        <taxon>Eucalypteae</taxon>
        <taxon>Corymbia</taxon>
    </lineage>
</organism>